<keyword evidence="1" id="KW-0732">Signal</keyword>
<protein>
    <submittedName>
        <fullName evidence="4">Membrane-bound lytic murein transglycosylase F</fullName>
    </submittedName>
</protein>
<evidence type="ECO:0000256" key="2">
    <source>
        <dbReference type="SAM" id="MobiDB-lite"/>
    </source>
</evidence>
<accession>A0A644YIC6</accession>
<proteinExistence type="predicted"/>
<dbReference type="PANTHER" id="PTHR35936">
    <property type="entry name" value="MEMBRANE-BOUND LYTIC MUREIN TRANSGLYCOSYLASE F"/>
    <property type="match status" value="1"/>
</dbReference>
<dbReference type="Gene3D" id="3.40.190.10">
    <property type="entry name" value="Periplasmic binding protein-like II"/>
    <property type="match status" value="2"/>
</dbReference>
<evidence type="ECO:0000313" key="4">
    <source>
        <dbReference type="EMBL" id="MPM27748.1"/>
    </source>
</evidence>
<organism evidence="4">
    <name type="scientific">bioreactor metagenome</name>
    <dbReference type="NCBI Taxonomy" id="1076179"/>
    <lineage>
        <taxon>unclassified sequences</taxon>
        <taxon>metagenomes</taxon>
        <taxon>ecological metagenomes</taxon>
    </lineage>
</organism>
<dbReference type="InterPro" id="IPR001638">
    <property type="entry name" value="Solute-binding_3/MltF_N"/>
</dbReference>
<name>A0A644YIC6_9ZZZZ</name>
<comment type="caution">
    <text evidence="4">The sequence shown here is derived from an EMBL/GenBank/DDBJ whole genome shotgun (WGS) entry which is preliminary data.</text>
</comment>
<dbReference type="Pfam" id="PF00497">
    <property type="entry name" value="SBP_bac_3"/>
    <property type="match status" value="1"/>
</dbReference>
<dbReference type="SMART" id="SM00062">
    <property type="entry name" value="PBPb"/>
    <property type="match status" value="1"/>
</dbReference>
<evidence type="ECO:0000256" key="1">
    <source>
        <dbReference type="ARBA" id="ARBA00022729"/>
    </source>
</evidence>
<dbReference type="EMBL" id="VSSQ01005077">
    <property type="protein sequence ID" value="MPM27748.1"/>
    <property type="molecule type" value="Genomic_DNA"/>
</dbReference>
<evidence type="ECO:0000259" key="3">
    <source>
        <dbReference type="SMART" id="SM00062"/>
    </source>
</evidence>
<dbReference type="PANTHER" id="PTHR35936:SF38">
    <property type="entry name" value="GLUTAMINE-BINDING PERIPLASMIC PROTEIN"/>
    <property type="match status" value="1"/>
</dbReference>
<reference evidence="4" key="1">
    <citation type="submission" date="2019-08" db="EMBL/GenBank/DDBJ databases">
        <authorList>
            <person name="Kucharzyk K."/>
            <person name="Murdoch R.W."/>
            <person name="Higgins S."/>
            <person name="Loffler F."/>
        </authorList>
    </citation>
    <scope>NUCLEOTIDE SEQUENCE</scope>
</reference>
<feature type="region of interest" description="Disordered" evidence="2">
    <location>
        <begin position="31"/>
        <end position="50"/>
    </location>
</feature>
<gene>
    <name evidence="4" type="primary">mltF_22</name>
    <name evidence="4" type="ORF">SDC9_74262</name>
</gene>
<dbReference type="AlphaFoldDB" id="A0A644YIC6"/>
<sequence>MERKKKIMKKKLLALSLVAVMAAGVMAGCSTTKKEEQKPETKETTDAAKTETTGEKKKYVIATDTVFPPFEFTDASGKFVGIDVDVINAIAEDQGFEVDIQSLGFDAALLAVQSGQADGVIAGMSITDARKETFDFSNPYFDADVTMAVAKGSGIKAYEDLKGKTVAVKTATNGADYAKSIADKYGFTVVEFKDSPTMYQDVIAGNTVACFEDYPVMAYNIKQGAELEIPEGMTAAGSQYGFAVAKGSNPELLEKFNAGLKNIMDSGKFQEIVDSYTK</sequence>
<feature type="domain" description="Solute-binding protein family 3/N-terminal" evidence="3">
    <location>
        <begin position="58"/>
        <end position="278"/>
    </location>
</feature>
<feature type="compositionally biased region" description="Basic and acidic residues" evidence="2">
    <location>
        <begin position="32"/>
        <end position="50"/>
    </location>
</feature>
<dbReference type="SUPFAM" id="SSF53850">
    <property type="entry name" value="Periplasmic binding protein-like II"/>
    <property type="match status" value="1"/>
</dbReference>
<dbReference type="PROSITE" id="PS51257">
    <property type="entry name" value="PROKAR_LIPOPROTEIN"/>
    <property type="match status" value="1"/>
</dbReference>